<dbReference type="PROSITE" id="PS50106">
    <property type="entry name" value="PDZ"/>
    <property type="match status" value="1"/>
</dbReference>
<name>A0A1H1PH48_9ACTN</name>
<feature type="compositionally biased region" description="Low complexity" evidence="3">
    <location>
        <begin position="148"/>
        <end position="160"/>
    </location>
</feature>
<dbReference type="OrthoDB" id="73775at2"/>
<organism evidence="5 6">
    <name type="scientific">Nocardioides scoriae</name>
    <dbReference type="NCBI Taxonomy" id="642780"/>
    <lineage>
        <taxon>Bacteria</taxon>
        <taxon>Bacillati</taxon>
        <taxon>Actinomycetota</taxon>
        <taxon>Actinomycetes</taxon>
        <taxon>Propionibacteriales</taxon>
        <taxon>Nocardioidaceae</taxon>
        <taxon>Nocardioides</taxon>
    </lineage>
</organism>
<reference evidence="6" key="1">
    <citation type="submission" date="2016-10" db="EMBL/GenBank/DDBJ databases">
        <authorList>
            <person name="Varghese N."/>
            <person name="Submissions S."/>
        </authorList>
    </citation>
    <scope>NUCLEOTIDE SEQUENCE [LARGE SCALE GENOMIC DNA]</scope>
    <source>
        <strain evidence="6">DSM 22127</strain>
    </source>
</reference>
<dbReference type="PANTHER" id="PTHR43343:SF3">
    <property type="entry name" value="PROTEASE DO-LIKE 8, CHLOROPLASTIC"/>
    <property type="match status" value="1"/>
</dbReference>
<accession>A0A1H1PH48</accession>
<dbReference type="GO" id="GO:0004252">
    <property type="term" value="F:serine-type endopeptidase activity"/>
    <property type="evidence" value="ECO:0007669"/>
    <property type="project" value="InterPro"/>
</dbReference>
<dbReference type="InterPro" id="IPR001478">
    <property type="entry name" value="PDZ"/>
</dbReference>
<feature type="compositionally biased region" description="Polar residues" evidence="3">
    <location>
        <begin position="84"/>
        <end position="105"/>
    </location>
</feature>
<evidence type="ECO:0000256" key="1">
    <source>
        <dbReference type="ARBA" id="ARBA00022670"/>
    </source>
</evidence>
<dbReference type="SUPFAM" id="SSF50494">
    <property type="entry name" value="Trypsin-like serine proteases"/>
    <property type="match status" value="1"/>
</dbReference>
<evidence type="ECO:0000256" key="2">
    <source>
        <dbReference type="ARBA" id="ARBA00022801"/>
    </source>
</evidence>
<feature type="region of interest" description="Disordered" evidence="3">
    <location>
        <begin position="82"/>
        <end position="160"/>
    </location>
</feature>
<keyword evidence="1 5" id="KW-0645">Protease</keyword>
<evidence type="ECO:0000256" key="3">
    <source>
        <dbReference type="SAM" id="MobiDB-lite"/>
    </source>
</evidence>
<dbReference type="EMBL" id="LT629757">
    <property type="protein sequence ID" value="SDS10407.1"/>
    <property type="molecule type" value="Genomic_DNA"/>
</dbReference>
<feature type="region of interest" description="Disordered" evidence="3">
    <location>
        <begin position="1"/>
        <end position="53"/>
    </location>
</feature>
<sequence>MDDQTRPLPIPGADDGRVPSSAEPTGAPAAYDRDPSWTYSWGPDTLSPAPRSRRVRRVALPALALALTLGAGGVGYAIGRPDATTPTAGAPSQTLTGGQPQTAPDQTEEGQAPDGQGFGSGVPQGQLPYAGDDPFGSQGQAPGGTGSGVDTSGDTSGTASSDQVVGLVRIATTLKYDGAKAAGTGMVLTSDGEVITNHHVVAGATSIKVTVMSTGTTYTADVVGTDATADVAVLQLEDASGLTTVQTDTSAVGVGDAVTAVGDGEGTVDHLSAATGQVLATDQQITTQSEGSTQGESLTGLIQISSDVVSGYSGGATYDADGEVVGMTTAASTGTDDVVGYAVPISTVLRIAQDLEQGVQDASYAYGRPAFLGIGLGETGTTVQGAYAGTPAARAGIAEGDTITAVDGTTVSSGDQLRSLVSAHDPGDSVEVTWRTAAGATRTATVTLAEGPVA</sequence>
<dbReference type="GO" id="GO:0006508">
    <property type="term" value="P:proteolysis"/>
    <property type="evidence" value="ECO:0007669"/>
    <property type="project" value="UniProtKB-KW"/>
</dbReference>
<evidence type="ECO:0000313" key="5">
    <source>
        <dbReference type="EMBL" id="SDS10407.1"/>
    </source>
</evidence>
<keyword evidence="2" id="KW-0378">Hydrolase</keyword>
<evidence type="ECO:0000313" key="6">
    <source>
        <dbReference type="Proteomes" id="UP000198859"/>
    </source>
</evidence>
<dbReference type="Pfam" id="PF17820">
    <property type="entry name" value="PDZ_6"/>
    <property type="match status" value="1"/>
</dbReference>
<dbReference type="AlphaFoldDB" id="A0A1H1PH48"/>
<dbReference type="RefSeq" id="WP_091727095.1">
    <property type="nucleotide sequence ID" value="NZ_LT629757.1"/>
</dbReference>
<feature type="domain" description="PDZ" evidence="4">
    <location>
        <begin position="367"/>
        <end position="413"/>
    </location>
</feature>
<gene>
    <name evidence="5" type="ORF">SAMN04488570_1137</name>
</gene>
<dbReference type="SMART" id="SM00228">
    <property type="entry name" value="PDZ"/>
    <property type="match status" value="1"/>
</dbReference>
<proteinExistence type="predicted"/>
<dbReference type="InterPro" id="IPR009003">
    <property type="entry name" value="Peptidase_S1_PA"/>
</dbReference>
<dbReference type="InterPro" id="IPR001940">
    <property type="entry name" value="Peptidase_S1C"/>
</dbReference>
<protein>
    <submittedName>
        <fullName evidence="5">Serine protease, S1-C subfamily, contains C-terminal PDZ domain</fullName>
    </submittedName>
</protein>
<evidence type="ECO:0000259" key="4">
    <source>
        <dbReference type="PROSITE" id="PS50106"/>
    </source>
</evidence>
<keyword evidence="6" id="KW-1185">Reference proteome</keyword>
<dbReference type="InterPro" id="IPR051201">
    <property type="entry name" value="Chloro_Bact_Ser_Proteases"/>
</dbReference>
<dbReference type="Gene3D" id="2.40.10.120">
    <property type="match status" value="1"/>
</dbReference>
<dbReference type="Gene3D" id="2.30.42.10">
    <property type="match status" value="1"/>
</dbReference>
<dbReference type="InterPro" id="IPR041489">
    <property type="entry name" value="PDZ_6"/>
</dbReference>
<dbReference type="SUPFAM" id="SSF50156">
    <property type="entry name" value="PDZ domain-like"/>
    <property type="match status" value="1"/>
</dbReference>
<dbReference type="InterPro" id="IPR036034">
    <property type="entry name" value="PDZ_sf"/>
</dbReference>
<dbReference type="Pfam" id="PF13365">
    <property type="entry name" value="Trypsin_2"/>
    <property type="match status" value="1"/>
</dbReference>
<dbReference type="Proteomes" id="UP000198859">
    <property type="component" value="Chromosome I"/>
</dbReference>
<dbReference type="PRINTS" id="PR00834">
    <property type="entry name" value="PROTEASES2C"/>
</dbReference>
<dbReference type="PANTHER" id="PTHR43343">
    <property type="entry name" value="PEPTIDASE S12"/>
    <property type="match status" value="1"/>
</dbReference>
<dbReference type="STRING" id="642780.SAMN04488570_1137"/>